<dbReference type="OrthoDB" id="5314768at2"/>
<dbReference type="EMBL" id="JRMQ02000018">
    <property type="protein sequence ID" value="TLD99759.1"/>
    <property type="molecule type" value="Genomic_DNA"/>
</dbReference>
<organism evidence="1 2">
    <name type="scientific">Helicobacter japonicus</name>
    <dbReference type="NCBI Taxonomy" id="425400"/>
    <lineage>
        <taxon>Bacteria</taxon>
        <taxon>Pseudomonadati</taxon>
        <taxon>Campylobacterota</taxon>
        <taxon>Epsilonproteobacteria</taxon>
        <taxon>Campylobacterales</taxon>
        <taxon>Helicobacteraceae</taxon>
        <taxon>Helicobacter</taxon>
    </lineage>
</organism>
<accession>A0A4U8THN5</accession>
<proteinExistence type="predicted"/>
<dbReference type="AlphaFoldDB" id="A0A4U8THN5"/>
<sequence length="500" mass="58766">MKVAIFNSVLPFWDKLDEEIDRRAAEVNLPEDMDFIEYQKHFILQTLKSYKPSPNGSGIKWSKEEKEAFVKLSYKEQRKMIVRKSELKSVFFPYVDVDYEPYKYSERISDTAKKAYQKAQNLLKAHEEIDFNSLDSKIQKEIFHNLRVAYKEQYLKAGVELAKLLFKKNQFRKYGGEIEECTQITKNLLHEKIPENAYMYYRLYKWCEYEGGYSSSYLKLNEEEARDCYSYALECAVWEAIDEETHSKAIPTKLTRAELWLAAAIKYQSPLAFYKAASCYSPNNLGLNEVGFYSIIMFQACLRCAIALGNSGAIDRLEANYRRTAGDFPRNPLKVEQLRAYAQKSAKQRGLINGLDPYFDEKFPPDEVIDLTSYIDNCAIGSVLNKHDDGEERWMGIGWAVKYGYIKDPRTKGSTLESIKEYYLMMWAIIVQNFRTYKDVKNPLKYYKGYITYNRYSNLQYGLPSARPYIFPKEVLDLEIDFNKGLEEYWEKYKYERKNT</sequence>
<dbReference type="Proteomes" id="UP000029707">
    <property type="component" value="Unassembled WGS sequence"/>
</dbReference>
<evidence type="ECO:0000313" key="1">
    <source>
        <dbReference type="EMBL" id="TLD99759.1"/>
    </source>
</evidence>
<comment type="caution">
    <text evidence="1">The sequence shown here is derived from an EMBL/GenBank/DDBJ whole genome shotgun (WGS) entry which is preliminary data.</text>
</comment>
<gene>
    <name evidence="1" type="ORF">LS65_009220</name>
</gene>
<dbReference type="RefSeq" id="WP_034362227.1">
    <property type="nucleotide sequence ID" value="NZ_CAMRWY010000017.1"/>
</dbReference>
<name>A0A4U8THN5_9HELI</name>
<protein>
    <submittedName>
        <fullName evidence="1">Uncharacterized protein</fullName>
    </submittedName>
</protein>
<evidence type="ECO:0000313" key="2">
    <source>
        <dbReference type="Proteomes" id="UP000029707"/>
    </source>
</evidence>
<reference evidence="1 2" key="1">
    <citation type="journal article" date="2014" name="Genome Announc.">
        <title>Draft genome sequences of eight enterohepatic helicobacter species isolated from both laboratory and wild rodents.</title>
        <authorList>
            <person name="Sheh A."/>
            <person name="Shen Z."/>
            <person name="Fox J.G."/>
        </authorList>
    </citation>
    <scope>NUCLEOTIDE SEQUENCE [LARGE SCALE GENOMIC DNA]</scope>
    <source>
        <strain evidence="1 2">MIT 01-6451</strain>
    </source>
</reference>
<dbReference type="STRING" id="425400.LS65_05555"/>
<keyword evidence="2" id="KW-1185">Reference proteome</keyword>